<dbReference type="Pfam" id="PF10988">
    <property type="entry name" value="DUF2807"/>
    <property type="match status" value="1"/>
</dbReference>
<dbReference type="AlphaFoldDB" id="A0A9D9INF1"/>
<evidence type="ECO:0000259" key="1">
    <source>
        <dbReference type="Pfam" id="PF10988"/>
    </source>
</evidence>
<comment type="caution">
    <text evidence="2">The sequence shown here is derived from an EMBL/GenBank/DDBJ whole genome shotgun (WGS) entry which is preliminary data.</text>
</comment>
<evidence type="ECO:0000313" key="2">
    <source>
        <dbReference type="EMBL" id="MBO8475943.1"/>
    </source>
</evidence>
<name>A0A9D9INF1_9BACT</name>
<gene>
    <name evidence="2" type="ORF">IAB88_03005</name>
</gene>
<feature type="domain" description="Putative auto-transporter adhesin head GIN" evidence="1">
    <location>
        <begin position="8"/>
        <end position="189"/>
    </location>
</feature>
<reference evidence="2" key="2">
    <citation type="journal article" date="2021" name="PeerJ">
        <title>Extensive microbial diversity within the chicken gut microbiome revealed by metagenomics and culture.</title>
        <authorList>
            <person name="Gilroy R."/>
            <person name="Ravi A."/>
            <person name="Getino M."/>
            <person name="Pursley I."/>
            <person name="Horton D.L."/>
            <person name="Alikhan N.F."/>
            <person name="Baker D."/>
            <person name="Gharbi K."/>
            <person name="Hall N."/>
            <person name="Watson M."/>
            <person name="Adriaenssens E.M."/>
            <person name="Foster-Nyarko E."/>
            <person name="Jarju S."/>
            <person name="Secka A."/>
            <person name="Antonio M."/>
            <person name="Oren A."/>
            <person name="Chaudhuri R.R."/>
            <person name="La Ragione R."/>
            <person name="Hildebrand F."/>
            <person name="Pallen M.J."/>
        </authorList>
    </citation>
    <scope>NUCLEOTIDE SEQUENCE</scope>
    <source>
        <strain evidence="2">6919</strain>
    </source>
</reference>
<evidence type="ECO:0000313" key="3">
    <source>
        <dbReference type="Proteomes" id="UP000823598"/>
    </source>
</evidence>
<protein>
    <submittedName>
        <fullName evidence="2">DUF2807 domain-containing protein</fullName>
    </submittedName>
</protein>
<reference evidence="2" key="1">
    <citation type="submission" date="2020-10" db="EMBL/GenBank/DDBJ databases">
        <authorList>
            <person name="Gilroy R."/>
        </authorList>
    </citation>
    <scope>NUCLEOTIDE SEQUENCE</scope>
    <source>
        <strain evidence="2">6919</strain>
    </source>
</reference>
<proteinExistence type="predicted"/>
<feature type="non-terminal residue" evidence="2">
    <location>
        <position position="1"/>
    </location>
</feature>
<dbReference type="InterPro" id="IPR021255">
    <property type="entry name" value="DUF2807"/>
</dbReference>
<sequence>VQDKTGVSKIEVKGNDNLLDIVKYEVRNGTLHIDKKKGYKVRGKVDLTVTVTGASLTELNNDGVGNVTIKSLDTPSFKLDSDGVGSCELGTIKAGYFEVESDGVGSTEIDKLTARNVKIDNSGVGSVSVSGTADNAVLVNSGVGSIEAGGLKCKTVDADCSGVGSIDCYASVKATYKRGGVGSVEIGGSGEKIKK</sequence>
<dbReference type="Gene3D" id="2.160.20.120">
    <property type="match status" value="1"/>
</dbReference>
<dbReference type="Proteomes" id="UP000823598">
    <property type="component" value="Unassembled WGS sequence"/>
</dbReference>
<dbReference type="EMBL" id="JADIMC010000034">
    <property type="protein sequence ID" value="MBO8475943.1"/>
    <property type="molecule type" value="Genomic_DNA"/>
</dbReference>
<organism evidence="2 3">
    <name type="scientific">Candidatus Limisoma faecipullorum</name>
    <dbReference type="NCBI Taxonomy" id="2840854"/>
    <lineage>
        <taxon>Bacteria</taxon>
        <taxon>Pseudomonadati</taxon>
        <taxon>Bacteroidota</taxon>
        <taxon>Bacteroidia</taxon>
        <taxon>Bacteroidales</taxon>
        <taxon>Candidatus Limisoma</taxon>
    </lineage>
</organism>
<accession>A0A9D9INF1</accession>